<dbReference type="InterPro" id="IPR006119">
    <property type="entry name" value="Resolv_N"/>
</dbReference>
<keyword evidence="3" id="KW-1185">Reference proteome</keyword>
<dbReference type="PANTHER" id="PTHR30461">
    <property type="entry name" value="DNA-INVERTASE FROM LAMBDOID PROPHAGE"/>
    <property type="match status" value="1"/>
</dbReference>
<dbReference type="PANTHER" id="PTHR30461:SF23">
    <property type="entry name" value="DNA RECOMBINASE-RELATED"/>
    <property type="match status" value="1"/>
</dbReference>
<dbReference type="Gene3D" id="3.40.50.1390">
    <property type="entry name" value="Resolvase, N-terminal catalytic domain"/>
    <property type="match status" value="1"/>
</dbReference>
<dbReference type="Proteomes" id="UP001243009">
    <property type="component" value="Unassembled WGS sequence"/>
</dbReference>
<feature type="non-terminal residue" evidence="2">
    <location>
        <position position="1"/>
    </location>
</feature>
<organism evidence="2 3">
    <name type="scientific">Paracraurococcus lichenis</name>
    <dbReference type="NCBI Taxonomy" id="3064888"/>
    <lineage>
        <taxon>Bacteria</taxon>
        <taxon>Pseudomonadati</taxon>
        <taxon>Pseudomonadota</taxon>
        <taxon>Alphaproteobacteria</taxon>
        <taxon>Acetobacterales</taxon>
        <taxon>Roseomonadaceae</taxon>
        <taxon>Paracraurococcus</taxon>
    </lineage>
</organism>
<gene>
    <name evidence="2" type="ORF">Q7A36_38895</name>
</gene>
<dbReference type="PROSITE" id="PS51736">
    <property type="entry name" value="RECOMBINASES_3"/>
    <property type="match status" value="1"/>
</dbReference>
<protein>
    <submittedName>
        <fullName evidence="2">Recombinase family protein</fullName>
    </submittedName>
</protein>
<proteinExistence type="predicted"/>
<feature type="domain" description="Resolvase/invertase-type recombinase catalytic" evidence="1">
    <location>
        <begin position="44"/>
        <end position="126"/>
    </location>
</feature>
<reference evidence="2 3" key="1">
    <citation type="submission" date="2023-08" db="EMBL/GenBank/DDBJ databases">
        <title>The draft genome sequence of Paracraurococcus sp. LOR1-02.</title>
        <authorList>
            <person name="Kingkaew E."/>
            <person name="Tanasupawat S."/>
        </authorList>
    </citation>
    <scope>NUCLEOTIDE SEQUENCE [LARGE SCALE GENOMIC DNA]</scope>
    <source>
        <strain evidence="2 3">LOR1-02</strain>
    </source>
</reference>
<dbReference type="RefSeq" id="WP_305109158.1">
    <property type="nucleotide sequence ID" value="NZ_JAUTWS010000214.1"/>
</dbReference>
<dbReference type="SUPFAM" id="SSF53041">
    <property type="entry name" value="Resolvase-like"/>
    <property type="match status" value="1"/>
</dbReference>
<accession>A0ABT9EDL4</accession>
<evidence type="ECO:0000313" key="2">
    <source>
        <dbReference type="EMBL" id="MDO9714325.1"/>
    </source>
</evidence>
<dbReference type="EMBL" id="JAUTWS010000214">
    <property type="protein sequence ID" value="MDO9714325.1"/>
    <property type="molecule type" value="Genomic_DNA"/>
</dbReference>
<dbReference type="InterPro" id="IPR050639">
    <property type="entry name" value="SSR_resolvase"/>
</dbReference>
<evidence type="ECO:0000259" key="1">
    <source>
        <dbReference type="PROSITE" id="PS51736"/>
    </source>
</evidence>
<comment type="caution">
    <text evidence="2">The sequence shown here is derived from an EMBL/GenBank/DDBJ whole genome shotgun (WGS) entry which is preliminary data.</text>
</comment>
<dbReference type="CDD" id="cd00338">
    <property type="entry name" value="Ser_Recombinase"/>
    <property type="match status" value="1"/>
</dbReference>
<sequence>YVLRNIEPDRASLSHGRLPWWSLNTSTLAHRCRRGASTPSHWVSSRSQARAQTIDQQIDRLRAHAAAQSWNLAQEQIFRDDGYSGASLRRPGLDRLRDMAAGAQLDRILITAPDRLARNYVHQQQF</sequence>
<dbReference type="Pfam" id="PF00239">
    <property type="entry name" value="Resolvase"/>
    <property type="match status" value="1"/>
</dbReference>
<name>A0ABT9EDL4_9PROT</name>
<evidence type="ECO:0000313" key="3">
    <source>
        <dbReference type="Proteomes" id="UP001243009"/>
    </source>
</evidence>
<dbReference type="InterPro" id="IPR036162">
    <property type="entry name" value="Resolvase-like_N_sf"/>
</dbReference>